<name>A0ABY7C492_9HYPH</name>
<evidence type="ECO:0000313" key="1">
    <source>
        <dbReference type="EMBL" id="WAP70140.1"/>
    </source>
</evidence>
<protein>
    <submittedName>
        <fullName evidence="1">Uncharacterized protein</fullName>
    </submittedName>
</protein>
<sequence>MTSNFAAGRNASAVLPPIALPLTLCALLTLGLVAMQAHLLCDVFCLHGQAHTVSSEICRG</sequence>
<proteinExistence type="predicted"/>
<organism evidence="1 2">
    <name type="scientific">Jiella pelagia</name>
    <dbReference type="NCBI Taxonomy" id="2986949"/>
    <lineage>
        <taxon>Bacteria</taxon>
        <taxon>Pseudomonadati</taxon>
        <taxon>Pseudomonadota</taxon>
        <taxon>Alphaproteobacteria</taxon>
        <taxon>Hyphomicrobiales</taxon>
        <taxon>Aurantimonadaceae</taxon>
        <taxon>Jiella</taxon>
    </lineage>
</organism>
<dbReference type="RefSeq" id="WP_268882595.1">
    <property type="nucleotide sequence ID" value="NZ_CP114029.1"/>
</dbReference>
<gene>
    <name evidence="1" type="ORF">OH818_08475</name>
</gene>
<evidence type="ECO:0000313" key="2">
    <source>
        <dbReference type="Proteomes" id="UP001164020"/>
    </source>
</evidence>
<reference evidence="1" key="1">
    <citation type="submission" date="2022-12" db="EMBL/GenBank/DDBJ databases">
        <title>Jiella pelagia sp. nov., isolated from phosphonate enriched culture of Northwest Pacific surface seawater.</title>
        <authorList>
            <person name="Shin D.Y."/>
            <person name="Hwang C.Y."/>
        </authorList>
    </citation>
    <scope>NUCLEOTIDE SEQUENCE</scope>
    <source>
        <strain evidence="1">HL-NP1</strain>
    </source>
</reference>
<keyword evidence="2" id="KW-1185">Reference proteome</keyword>
<accession>A0ABY7C492</accession>
<dbReference type="Proteomes" id="UP001164020">
    <property type="component" value="Chromosome"/>
</dbReference>
<dbReference type="EMBL" id="CP114029">
    <property type="protein sequence ID" value="WAP70140.1"/>
    <property type="molecule type" value="Genomic_DNA"/>
</dbReference>